<dbReference type="PROSITE" id="PS51103">
    <property type="entry name" value="PTS_EIIC_TYPE_1"/>
    <property type="match status" value="1"/>
</dbReference>
<feature type="transmembrane region" description="Helical" evidence="12">
    <location>
        <begin position="332"/>
        <end position="356"/>
    </location>
</feature>
<dbReference type="GO" id="GO:0016301">
    <property type="term" value="F:kinase activity"/>
    <property type="evidence" value="ECO:0007669"/>
    <property type="project" value="UniProtKB-KW"/>
</dbReference>
<dbReference type="RefSeq" id="WP_054643758.1">
    <property type="nucleotide sequence ID" value="NZ_LNUB01000013.1"/>
</dbReference>
<evidence type="ECO:0000256" key="9">
    <source>
        <dbReference type="ARBA" id="ARBA00022989"/>
    </source>
</evidence>
<accession>A0A210P6K6</accession>
<dbReference type="PANTHER" id="PTHR30009">
    <property type="entry name" value="CYTOCHROME C-TYPE SYNTHESIS PROTEIN AND PTS TRANSMEMBRANE COMPONENT"/>
    <property type="match status" value="1"/>
</dbReference>
<dbReference type="AlphaFoldDB" id="A0A210P6K6"/>
<dbReference type="Pfam" id="PF02378">
    <property type="entry name" value="PTS_EIIC"/>
    <property type="match status" value="1"/>
</dbReference>
<name>A0A210P6K6_9LACO</name>
<dbReference type="InterPro" id="IPR036878">
    <property type="entry name" value="Glu_permease_IIB"/>
</dbReference>
<comment type="caution">
    <text evidence="15">The sequence shown here is derived from an EMBL/GenBank/DDBJ whole genome shotgun (WGS) entry which is preliminary data.</text>
</comment>
<feature type="domain" description="PTS EIIB type-1" evidence="13">
    <location>
        <begin position="453"/>
        <end position="535"/>
    </location>
</feature>
<dbReference type="GO" id="GO:0009401">
    <property type="term" value="P:phosphoenolpyruvate-dependent sugar phosphotransferase system"/>
    <property type="evidence" value="ECO:0007669"/>
    <property type="project" value="UniProtKB-KW"/>
</dbReference>
<evidence type="ECO:0000256" key="1">
    <source>
        <dbReference type="ARBA" id="ARBA00004651"/>
    </source>
</evidence>
<keyword evidence="6" id="KW-0598">Phosphotransferase system</keyword>
<keyword evidence="10 12" id="KW-0472">Membrane</keyword>
<evidence type="ECO:0000256" key="11">
    <source>
        <dbReference type="PROSITE-ProRule" id="PRU00421"/>
    </source>
</evidence>
<feature type="transmembrane region" description="Helical" evidence="12">
    <location>
        <begin position="56"/>
        <end position="84"/>
    </location>
</feature>
<evidence type="ECO:0000256" key="6">
    <source>
        <dbReference type="ARBA" id="ARBA00022683"/>
    </source>
</evidence>
<keyword evidence="9 12" id="KW-1133">Transmembrane helix</keyword>
<gene>
    <name evidence="15" type="primary">malX</name>
    <name evidence="15" type="ORF">LKACC12383_02355</name>
</gene>
<dbReference type="GO" id="GO:0090563">
    <property type="term" value="F:protein-phosphocysteine-sugar phosphotransferase activity"/>
    <property type="evidence" value="ECO:0007669"/>
    <property type="project" value="TreeGrafter"/>
</dbReference>
<dbReference type="SUPFAM" id="SSF55604">
    <property type="entry name" value="Glucose permease domain IIB"/>
    <property type="match status" value="1"/>
</dbReference>
<evidence type="ECO:0000259" key="14">
    <source>
        <dbReference type="PROSITE" id="PS51103"/>
    </source>
</evidence>
<feature type="transmembrane region" description="Helical" evidence="12">
    <location>
        <begin position="130"/>
        <end position="153"/>
    </location>
</feature>
<feature type="domain" description="PTS EIIC type-1" evidence="14">
    <location>
        <begin position="3"/>
        <end position="420"/>
    </location>
</feature>
<dbReference type="Gene3D" id="3.30.1360.60">
    <property type="entry name" value="Glucose permease domain IIB"/>
    <property type="match status" value="1"/>
</dbReference>
<comment type="subcellular location">
    <subcellularLocation>
        <location evidence="1">Cell membrane</location>
        <topology evidence="1">Multi-pass membrane protein</topology>
    </subcellularLocation>
</comment>
<dbReference type="InterPro" id="IPR001996">
    <property type="entry name" value="PTS_IIB_1"/>
</dbReference>
<evidence type="ECO:0000256" key="7">
    <source>
        <dbReference type="ARBA" id="ARBA00022692"/>
    </source>
</evidence>
<dbReference type="GO" id="GO:0008982">
    <property type="term" value="F:protein-N(PI)-phosphohistidine-sugar phosphotransferase activity"/>
    <property type="evidence" value="ECO:0007669"/>
    <property type="project" value="InterPro"/>
</dbReference>
<evidence type="ECO:0000313" key="15">
    <source>
        <dbReference type="EMBL" id="OWF32119.1"/>
    </source>
</evidence>
<keyword evidence="8" id="KW-0418">Kinase</keyword>
<evidence type="ECO:0000259" key="13">
    <source>
        <dbReference type="PROSITE" id="PS51098"/>
    </source>
</evidence>
<dbReference type="GO" id="GO:0005886">
    <property type="term" value="C:plasma membrane"/>
    <property type="evidence" value="ECO:0007669"/>
    <property type="project" value="UniProtKB-SubCell"/>
</dbReference>
<feature type="transmembrane region" description="Helical" evidence="12">
    <location>
        <begin position="174"/>
        <end position="197"/>
    </location>
</feature>
<proteinExistence type="predicted"/>
<sequence length="539" mass="58840">MKEKVMNGLQRFSKAMFIPVLILPIAGILIAIGNIFTNQKLLETVPFLNNPITTGFGTILSGSLVSILTNLGVIFCVGLAIGLAKKKKAEAGFTALLAFLVFINAMNKFMELNKTLISAKDLQGTGQTMVLGVQILDMGVFLGIILGIIVGIVHNRFIDTEFKSAFQIYGGSRFVFIVIIPVTVLLAILLTYIWPIIQTGISSMGGFIKQTGNFGIFLYGSLERLLIPTGLHHLIYTPFLYTSLGGTEQIAGHIYEGARNIYYAEMADPAIHLLSKSVIWDARGISKMFGLIGACLAMYHTAKPENKVRVKAILIPAVVTSFLAGVTEPIEFSFMFLAPLLFVVHAGLAGLSMVVLNILNVRAIGPNGFLDFLLYNVPLGVGKTHWPMYILVGIAFFFIYYIVFRILITLLNLKTVGREDDSKDVKLYSKKDFKEKEKSKAIVKDASNTRNGEVPAALIVSALGGEDNIESVTNCYTRLRTVLRDPSVVKEDVLKNETGASGLIIKGQNVQVVYGLQVTAVRKAVDAELGISDMDAELE</sequence>
<protein>
    <submittedName>
        <fullName evidence="15">Protein-N(Pi)-phosphohistidine--sugar phosphotransferase</fullName>
        <ecNumber evidence="15">2.7.1.191</ecNumber>
    </submittedName>
</protein>
<evidence type="ECO:0000256" key="10">
    <source>
        <dbReference type="ARBA" id="ARBA00023136"/>
    </source>
</evidence>
<feature type="transmembrane region" description="Helical" evidence="12">
    <location>
        <begin position="12"/>
        <end position="36"/>
    </location>
</feature>
<dbReference type="InterPro" id="IPR050429">
    <property type="entry name" value="PTS_Glucose_EIICBA"/>
</dbReference>
<evidence type="ECO:0000256" key="5">
    <source>
        <dbReference type="ARBA" id="ARBA00022679"/>
    </source>
</evidence>
<feature type="active site" description="Phosphocysteine intermediate; for EIIB activity" evidence="11">
    <location>
        <position position="475"/>
    </location>
</feature>
<feature type="transmembrane region" description="Helical" evidence="12">
    <location>
        <begin position="363"/>
        <end position="382"/>
    </location>
</feature>
<evidence type="ECO:0000256" key="3">
    <source>
        <dbReference type="ARBA" id="ARBA00022475"/>
    </source>
</evidence>
<dbReference type="PANTHER" id="PTHR30009:SF24">
    <property type="entry name" value="PTS SYSTEM, IIBC COMPONENT"/>
    <property type="match status" value="1"/>
</dbReference>
<dbReference type="InterPro" id="IPR003352">
    <property type="entry name" value="PTS_EIIC"/>
</dbReference>
<dbReference type="EMBL" id="MXAL01000012">
    <property type="protein sequence ID" value="OWF32119.1"/>
    <property type="molecule type" value="Genomic_DNA"/>
</dbReference>
<dbReference type="InterPro" id="IPR018113">
    <property type="entry name" value="PTrfase_EIIB_Cys"/>
</dbReference>
<reference evidence="15 16" key="1">
    <citation type="submission" date="2017-03" db="EMBL/GenBank/DDBJ databases">
        <title>Genome sequence of Lactobacillus kimchii KACC 12383.</title>
        <authorList>
            <person name="Chun J."/>
        </authorList>
    </citation>
    <scope>NUCLEOTIDE SEQUENCE [LARGE SCALE GENOMIC DNA]</scope>
    <source>
        <strain evidence="15 16">KACC 12383</strain>
    </source>
</reference>
<keyword evidence="5 15" id="KW-0808">Transferase</keyword>
<dbReference type="CDD" id="cd00212">
    <property type="entry name" value="PTS_IIB_glc"/>
    <property type="match status" value="1"/>
</dbReference>
<keyword evidence="3" id="KW-1003">Cell membrane</keyword>
<dbReference type="Proteomes" id="UP000196649">
    <property type="component" value="Unassembled WGS sequence"/>
</dbReference>
<feature type="transmembrane region" description="Helical" evidence="12">
    <location>
        <begin position="388"/>
        <end position="408"/>
    </location>
</feature>
<dbReference type="NCBIfam" id="TIGR00826">
    <property type="entry name" value="EIIB_glc"/>
    <property type="match status" value="1"/>
</dbReference>
<evidence type="ECO:0000313" key="16">
    <source>
        <dbReference type="Proteomes" id="UP000196649"/>
    </source>
</evidence>
<evidence type="ECO:0000256" key="8">
    <source>
        <dbReference type="ARBA" id="ARBA00022777"/>
    </source>
</evidence>
<dbReference type="Pfam" id="PF00367">
    <property type="entry name" value="PTS_EIIB"/>
    <property type="match status" value="1"/>
</dbReference>
<keyword evidence="7 12" id="KW-0812">Transmembrane</keyword>
<feature type="transmembrane region" description="Helical" evidence="12">
    <location>
        <begin position="308"/>
        <end position="326"/>
    </location>
</feature>
<evidence type="ECO:0000256" key="12">
    <source>
        <dbReference type="SAM" id="Phobius"/>
    </source>
</evidence>
<dbReference type="EC" id="2.7.1.191" evidence="15"/>
<feature type="transmembrane region" description="Helical" evidence="12">
    <location>
        <begin position="91"/>
        <end position="110"/>
    </location>
</feature>
<dbReference type="PROSITE" id="PS51098">
    <property type="entry name" value="PTS_EIIB_TYPE_1"/>
    <property type="match status" value="1"/>
</dbReference>
<evidence type="ECO:0000256" key="2">
    <source>
        <dbReference type="ARBA" id="ARBA00022448"/>
    </source>
</evidence>
<keyword evidence="4" id="KW-0762">Sugar transport</keyword>
<evidence type="ECO:0000256" key="4">
    <source>
        <dbReference type="ARBA" id="ARBA00022597"/>
    </source>
</evidence>
<keyword evidence="2" id="KW-0813">Transport</keyword>
<organism evidence="15 16">
    <name type="scientific">Companilactobacillus kimchii</name>
    <dbReference type="NCBI Taxonomy" id="2801452"/>
    <lineage>
        <taxon>Bacteria</taxon>
        <taxon>Bacillati</taxon>
        <taxon>Bacillota</taxon>
        <taxon>Bacilli</taxon>
        <taxon>Lactobacillales</taxon>
        <taxon>Lactobacillaceae</taxon>
        <taxon>Companilactobacillus</taxon>
    </lineage>
</organism>
<dbReference type="InterPro" id="IPR013013">
    <property type="entry name" value="PTS_EIIC_1"/>
</dbReference>